<dbReference type="EMBL" id="CP064931">
    <property type="protein sequence ID" value="QPK08616.1"/>
    <property type="molecule type" value="Genomic_DNA"/>
</dbReference>
<dbReference type="RefSeq" id="WP_039752031.1">
    <property type="nucleotide sequence ID" value="NZ_CP013532.1"/>
</dbReference>
<name>A0A7X6J1T8_9HYPH</name>
<evidence type="ECO:0000313" key="2">
    <source>
        <dbReference type="Proteomes" id="UP000540266"/>
    </source>
</evidence>
<gene>
    <name evidence="1" type="ORF">HER27_019615</name>
</gene>
<protein>
    <submittedName>
        <fullName evidence="1">Uncharacterized protein</fullName>
    </submittedName>
</protein>
<accession>A0A7X6J1T8</accession>
<reference evidence="1 2" key="1">
    <citation type="submission" date="2020-11" db="EMBL/GenBank/DDBJ databases">
        <title>Indigenous Rhizobia Nodulating Common beans in Western Kenya.</title>
        <authorList>
            <person name="Wekesa C.S."/>
            <person name="Oelmueller R."/>
            <person name="Furch A.C."/>
        </authorList>
    </citation>
    <scope>NUCLEOTIDE SEQUENCE [LARGE SCALE GENOMIC DNA]</scope>
    <source>
        <strain evidence="2">BS3</strain>
    </source>
</reference>
<evidence type="ECO:0000313" key="1">
    <source>
        <dbReference type="EMBL" id="QPK08616.1"/>
    </source>
</evidence>
<proteinExistence type="predicted"/>
<dbReference type="AlphaFoldDB" id="A0A7X6J1T8"/>
<organism evidence="1 2">
    <name type="scientific">Rhizobium phaseoli</name>
    <dbReference type="NCBI Taxonomy" id="396"/>
    <lineage>
        <taxon>Bacteria</taxon>
        <taxon>Pseudomonadati</taxon>
        <taxon>Pseudomonadota</taxon>
        <taxon>Alphaproteobacteria</taxon>
        <taxon>Hyphomicrobiales</taxon>
        <taxon>Rhizobiaceae</taxon>
        <taxon>Rhizobium/Agrobacterium group</taxon>
        <taxon>Rhizobium</taxon>
    </lineage>
</organism>
<dbReference type="GeneID" id="45961724"/>
<dbReference type="Proteomes" id="UP000540266">
    <property type="component" value="Chromosome"/>
</dbReference>
<sequence length="83" mass="9124">MIRPTIGERGIPDYSDARLSDAPRTLEHFNCCIISPQIDSDLKNQQQAGNGDCVMQSLLCKPLPLTNPCATWLKIPQLGLSNT</sequence>